<evidence type="ECO:0000313" key="5">
    <source>
        <dbReference type="RefSeq" id="XP_013379642.1"/>
    </source>
</evidence>
<dbReference type="SMART" id="SM00367">
    <property type="entry name" value="LRR_CC"/>
    <property type="match status" value="8"/>
</dbReference>
<dbReference type="InterPro" id="IPR001810">
    <property type="entry name" value="F-box_dom"/>
</dbReference>
<dbReference type="AlphaFoldDB" id="A0A1S3H0J4"/>
<sequence>MSNVQASPEEDWDAEFEEAASIPGFKLNLETISKACGWSRNEEHKKLKEFTEEISGWSRSAVHNGHINSGDHCATGQTEEKTPVIVPYKIFVGNLSYRVTKKQVIQFFSKFGKVENIHFITDHKSRRRKGSAFIKFSSQDAVEKAVRATEEQLFYDGRQLRVFRANEKKRVLESRNTPYNIQSKLSGEEDIHEVEKREESIEQDESTHSNVNTKLQDLDDDTLLIVFAQLPLRDRVRIERVCIRWRYLALKTWQSLVTLDFKHVFQRFGEGLTDKILMTLLKKGCPNLRYLDISSSPYNMTDWALDIIGDNCPRLTHLDLSGVPCTSASLRNLSQKCLQLQRVKLQKCHGVGEKGLWWLFHQCKKLTFVDLEGNKVLTGQCFHMMGDQIKCLVLNGCSKLIDVGLEKLDRCPKLQELQLNDCISLTDKGLQNIAEFCSSLTTLKLGGLFGKTSPTGLAVVGRLEKLVDLNLSNNTMVTDTVLNAICRGCKQLRKVNISRCYQNLTTVGLDILASLPCLETLIISYLPQVSDATVKLLALSGTLKTVEARACASITNQGLVFLVENCCKLKHLDISGNFQISDQFLEEVLRSCDRGHSSHSSSLEIVLGGTSVGNYSTRQLEKASISVMQQDFSDIHMRPDRDLYFNLGSDDEYIDESTIEMDKPFGVDSFVENYLYEDDPLMEEEWDMS</sequence>
<dbReference type="SUPFAM" id="SSF54928">
    <property type="entry name" value="RNA-binding domain, RBD"/>
    <property type="match status" value="1"/>
</dbReference>
<dbReference type="Gene3D" id="3.80.10.10">
    <property type="entry name" value="Ribonuclease Inhibitor"/>
    <property type="match status" value="2"/>
</dbReference>
<dbReference type="PROSITE" id="PS50181">
    <property type="entry name" value="FBOX"/>
    <property type="match status" value="1"/>
</dbReference>
<keyword evidence="1" id="KW-0694">RNA-binding</keyword>
<dbReference type="InterPro" id="IPR057207">
    <property type="entry name" value="FBXL15_LRR"/>
</dbReference>
<evidence type="ECO:0000313" key="4">
    <source>
        <dbReference type="Proteomes" id="UP000085678"/>
    </source>
</evidence>
<keyword evidence="4" id="KW-1185">Reference proteome</keyword>
<dbReference type="Pfam" id="PF00646">
    <property type="entry name" value="F-box"/>
    <property type="match status" value="1"/>
</dbReference>
<dbReference type="GO" id="GO:0019005">
    <property type="term" value="C:SCF ubiquitin ligase complex"/>
    <property type="evidence" value="ECO:0007669"/>
    <property type="project" value="TreeGrafter"/>
</dbReference>
<dbReference type="Pfam" id="PF25372">
    <property type="entry name" value="DUF7885"/>
    <property type="match status" value="1"/>
</dbReference>
<dbReference type="InterPro" id="IPR032675">
    <property type="entry name" value="LRR_dom_sf"/>
</dbReference>
<proteinExistence type="predicted"/>
<evidence type="ECO:0000313" key="8">
    <source>
        <dbReference type="RefSeq" id="XP_013379645.1"/>
    </source>
</evidence>
<dbReference type="InterPro" id="IPR000504">
    <property type="entry name" value="RRM_dom"/>
</dbReference>
<feature type="domain" description="RRM" evidence="2">
    <location>
        <begin position="88"/>
        <end position="167"/>
    </location>
</feature>
<dbReference type="OMA" id="IAFQHTS"/>
<dbReference type="GO" id="GO:0031146">
    <property type="term" value="P:SCF-dependent proteasomal ubiquitin-dependent protein catabolic process"/>
    <property type="evidence" value="ECO:0007669"/>
    <property type="project" value="TreeGrafter"/>
</dbReference>
<dbReference type="PANTHER" id="PTHR13318">
    <property type="entry name" value="PARTNER OF PAIRED, ISOFORM B-RELATED"/>
    <property type="match status" value="1"/>
</dbReference>
<dbReference type="SMART" id="SM00360">
    <property type="entry name" value="RRM"/>
    <property type="match status" value="1"/>
</dbReference>
<evidence type="ECO:0000259" key="3">
    <source>
        <dbReference type="PROSITE" id="PS50181"/>
    </source>
</evidence>
<reference evidence="5 6" key="1">
    <citation type="submission" date="2025-04" db="UniProtKB">
        <authorList>
            <consortium name="RefSeq"/>
        </authorList>
    </citation>
    <scope>IDENTIFICATION</scope>
    <source>
        <tissue evidence="5 6">Gonads</tissue>
    </source>
</reference>
<dbReference type="Gene3D" id="3.30.70.330">
    <property type="match status" value="1"/>
</dbReference>
<evidence type="ECO:0000259" key="2">
    <source>
        <dbReference type="PROSITE" id="PS50102"/>
    </source>
</evidence>
<evidence type="ECO:0000313" key="7">
    <source>
        <dbReference type="RefSeq" id="XP_013379644.1"/>
    </source>
</evidence>
<name>A0A1S3H0J4_LINAN</name>
<dbReference type="GO" id="GO:0003723">
    <property type="term" value="F:RNA binding"/>
    <property type="evidence" value="ECO:0007669"/>
    <property type="project" value="UniProtKB-UniRule"/>
</dbReference>
<gene>
    <name evidence="5 6 7 8" type="primary">LOC106151098</name>
</gene>
<accession>A0A1S3H0J4</accession>
<dbReference type="InterPro" id="IPR012677">
    <property type="entry name" value="Nucleotide-bd_a/b_plait_sf"/>
</dbReference>
<dbReference type="OrthoDB" id="549243at2759"/>
<dbReference type="CDD" id="cd00590">
    <property type="entry name" value="RRM_SF"/>
    <property type="match status" value="1"/>
</dbReference>
<dbReference type="STRING" id="7574.A0A1S3H0J4"/>
<dbReference type="InterPro" id="IPR006553">
    <property type="entry name" value="Leu-rich_rpt_Cys-con_subtyp"/>
</dbReference>
<dbReference type="SUPFAM" id="SSF52047">
    <property type="entry name" value="RNI-like"/>
    <property type="match status" value="1"/>
</dbReference>
<dbReference type="Pfam" id="PF00076">
    <property type="entry name" value="RRM_1"/>
    <property type="match status" value="1"/>
</dbReference>
<dbReference type="RefSeq" id="XP_013379644.1">
    <property type="nucleotide sequence ID" value="XM_013524190.1"/>
</dbReference>
<dbReference type="RefSeq" id="XP_013379645.1">
    <property type="nucleotide sequence ID" value="XM_013524191.1"/>
</dbReference>
<protein>
    <submittedName>
        <fullName evidence="5 6">RNA-binding protein EEED8.10</fullName>
    </submittedName>
</protein>
<dbReference type="Pfam" id="PF13516">
    <property type="entry name" value="LRR_6"/>
    <property type="match status" value="1"/>
</dbReference>
<evidence type="ECO:0000256" key="1">
    <source>
        <dbReference type="PROSITE-ProRule" id="PRU00176"/>
    </source>
</evidence>
<dbReference type="PROSITE" id="PS50102">
    <property type="entry name" value="RRM"/>
    <property type="match status" value="1"/>
</dbReference>
<dbReference type="InterPro" id="IPR035979">
    <property type="entry name" value="RBD_domain_sf"/>
</dbReference>
<dbReference type="GeneID" id="106151098"/>
<organism evidence="4 8">
    <name type="scientific">Lingula anatina</name>
    <name type="common">Brachiopod</name>
    <name type="synonym">Lingula unguis</name>
    <dbReference type="NCBI Taxonomy" id="7574"/>
    <lineage>
        <taxon>Eukaryota</taxon>
        <taxon>Metazoa</taxon>
        <taxon>Spiralia</taxon>
        <taxon>Lophotrochozoa</taxon>
        <taxon>Brachiopoda</taxon>
        <taxon>Linguliformea</taxon>
        <taxon>Lingulata</taxon>
        <taxon>Lingulida</taxon>
        <taxon>Linguloidea</taxon>
        <taxon>Lingulidae</taxon>
        <taxon>Lingula</taxon>
    </lineage>
</organism>
<evidence type="ECO:0000313" key="6">
    <source>
        <dbReference type="RefSeq" id="XP_013379643.1"/>
    </source>
</evidence>
<dbReference type="RefSeq" id="XP_013379643.1">
    <property type="nucleotide sequence ID" value="XM_013524189.1"/>
</dbReference>
<dbReference type="RefSeq" id="XP_013379642.1">
    <property type="nucleotide sequence ID" value="XM_013524188.1"/>
</dbReference>
<dbReference type="KEGG" id="lak:106151098"/>
<feature type="domain" description="F-box" evidence="3">
    <location>
        <begin position="212"/>
        <end position="256"/>
    </location>
</feature>
<dbReference type="InterPro" id="IPR001611">
    <property type="entry name" value="Leu-rich_rpt"/>
</dbReference>
<dbReference type="Proteomes" id="UP000085678">
    <property type="component" value="Unplaced"/>
</dbReference>